<gene>
    <name evidence="1" type="ORF">ANANG_G00122760</name>
</gene>
<keyword evidence="2" id="KW-1185">Reference proteome</keyword>
<dbReference type="AlphaFoldDB" id="A0A9D3MDS9"/>
<proteinExistence type="predicted"/>
<name>A0A9D3MDS9_ANGAN</name>
<accession>A0A9D3MDS9</accession>
<evidence type="ECO:0000313" key="1">
    <source>
        <dbReference type="EMBL" id="KAG5847130.1"/>
    </source>
</evidence>
<dbReference type="Proteomes" id="UP001044222">
    <property type="component" value="Chromosome 6"/>
</dbReference>
<protein>
    <submittedName>
        <fullName evidence="1">Uncharacterized protein</fullName>
    </submittedName>
</protein>
<comment type="caution">
    <text evidence="1">The sequence shown here is derived from an EMBL/GenBank/DDBJ whole genome shotgun (WGS) entry which is preliminary data.</text>
</comment>
<sequence>MYSIRTSGIMQNNGYYSCTKAFRTIESSRLLRPGISHLCPGRTVLVKSLPLLPETSSTLTFLNQVLSFLSLYFCLPYGAAIMFCTEQFIRSELCKRLFLLQLNTI</sequence>
<organism evidence="1 2">
    <name type="scientific">Anguilla anguilla</name>
    <name type="common">European freshwater eel</name>
    <name type="synonym">Muraena anguilla</name>
    <dbReference type="NCBI Taxonomy" id="7936"/>
    <lineage>
        <taxon>Eukaryota</taxon>
        <taxon>Metazoa</taxon>
        <taxon>Chordata</taxon>
        <taxon>Craniata</taxon>
        <taxon>Vertebrata</taxon>
        <taxon>Euteleostomi</taxon>
        <taxon>Actinopterygii</taxon>
        <taxon>Neopterygii</taxon>
        <taxon>Teleostei</taxon>
        <taxon>Anguilliformes</taxon>
        <taxon>Anguillidae</taxon>
        <taxon>Anguilla</taxon>
    </lineage>
</organism>
<evidence type="ECO:0000313" key="2">
    <source>
        <dbReference type="Proteomes" id="UP001044222"/>
    </source>
</evidence>
<reference evidence="1" key="1">
    <citation type="submission" date="2021-01" db="EMBL/GenBank/DDBJ databases">
        <title>A chromosome-scale assembly of European eel, Anguilla anguilla.</title>
        <authorList>
            <person name="Henkel C."/>
            <person name="Jong-Raadsen S.A."/>
            <person name="Dufour S."/>
            <person name="Weltzien F.-A."/>
            <person name="Palstra A.P."/>
            <person name="Pelster B."/>
            <person name="Spaink H.P."/>
            <person name="Van Den Thillart G.E."/>
            <person name="Jansen H."/>
            <person name="Zahm M."/>
            <person name="Klopp C."/>
            <person name="Cedric C."/>
            <person name="Louis A."/>
            <person name="Berthelot C."/>
            <person name="Parey E."/>
            <person name="Roest Crollius H."/>
            <person name="Montfort J."/>
            <person name="Robinson-Rechavi M."/>
            <person name="Bucao C."/>
            <person name="Bouchez O."/>
            <person name="Gislard M."/>
            <person name="Lluch J."/>
            <person name="Milhes M."/>
            <person name="Lampietro C."/>
            <person name="Lopez Roques C."/>
            <person name="Donnadieu C."/>
            <person name="Braasch I."/>
            <person name="Desvignes T."/>
            <person name="Postlethwait J."/>
            <person name="Bobe J."/>
            <person name="Guiguen Y."/>
            <person name="Dirks R."/>
        </authorList>
    </citation>
    <scope>NUCLEOTIDE SEQUENCE</scope>
    <source>
        <strain evidence="1">Tag_6206</strain>
        <tissue evidence="1">Liver</tissue>
    </source>
</reference>
<dbReference type="EMBL" id="JAFIRN010000006">
    <property type="protein sequence ID" value="KAG5847130.1"/>
    <property type="molecule type" value="Genomic_DNA"/>
</dbReference>